<keyword evidence="3 6" id="KW-0479">Metal-binding</keyword>
<evidence type="ECO:0000256" key="5">
    <source>
        <dbReference type="ARBA" id="ARBA00023033"/>
    </source>
</evidence>
<dbReference type="CDD" id="cd11040">
    <property type="entry name" value="CYP7_CYP8-like"/>
    <property type="match status" value="1"/>
</dbReference>
<sequence>MFLNLCLLFHLASVVLVLILYGLLRILEYFLCPVDKLEPPLVRSRLPLIGHGLSLLRNGISFYKRLRERSGLPIVTVFLGTQKVYIVHAPELVSQVNRSPKAINATLPFLTLVCAKIFGMHGDYLEELMRKPTARGSLWRDLQGFQHASLDPKSSSAAQMTFKIANRLSDGLEACTRESCKTSVNLMDWLQTTLTLATAHGLYGADNPFARDPTMVSSVWDMTNNIKKLAMWPWPSFTAGAATRGREKAVYALQKHLEGHGAAAEGYCELVRNAAEIIRRHDMSIEFAARYHIALLAAFVINTVPAAFWMIGHIASDKQLAATIQDELDQVVESLSCGALTVSTDRMRAQCPILVSVCQEVLRLIGSSNSTFFVHEDVVLDGRFLLKQGSILQVPAVAIHSNPEIWGPNAQVFKADRFLKPERVHPSANRTFGGGSTLCPGRHLALNELLLMATLLFHTYDVQLSAKTPRLPAQHMTDVLSVIRPASELLLTISRRPGMEKAVWTF</sequence>
<comment type="caution">
    <text evidence="8">The sequence shown here is derived from an EMBL/GenBank/DDBJ whole genome shotgun (WGS) entry which is preliminary data.</text>
</comment>
<evidence type="ECO:0000256" key="6">
    <source>
        <dbReference type="RuleBase" id="RU000461"/>
    </source>
</evidence>
<accession>A0ABR2IHJ9</accession>
<evidence type="ECO:0000256" key="4">
    <source>
        <dbReference type="ARBA" id="ARBA00023004"/>
    </source>
</evidence>
<evidence type="ECO:0000256" key="7">
    <source>
        <dbReference type="SAM" id="Phobius"/>
    </source>
</evidence>
<name>A0ABR2IHJ9_9PEZI</name>
<comment type="similarity">
    <text evidence="2 6">Belongs to the cytochrome P450 family.</text>
</comment>
<dbReference type="SUPFAM" id="SSF48264">
    <property type="entry name" value="Cytochrome P450"/>
    <property type="match status" value="1"/>
</dbReference>
<evidence type="ECO:0000313" key="9">
    <source>
        <dbReference type="Proteomes" id="UP001390339"/>
    </source>
</evidence>
<dbReference type="Pfam" id="PF00067">
    <property type="entry name" value="p450"/>
    <property type="match status" value="1"/>
</dbReference>
<evidence type="ECO:0000256" key="2">
    <source>
        <dbReference type="ARBA" id="ARBA00010617"/>
    </source>
</evidence>
<proteinExistence type="inferred from homology"/>
<dbReference type="InterPro" id="IPR017972">
    <property type="entry name" value="Cyt_P450_CS"/>
</dbReference>
<keyword evidence="4 6" id="KW-0408">Iron</keyword>
<dbReference type="InterPro" id="IPR002403">
    <property type="entry name" value="Cyt_P450_E_grp-IV"/>
</dbReference>
<reference evidence="8 9" key="1">
    <citation type="journal article" date="2024" name="IMA Fungus">
        <title>Apiospora arundinis, a panoply of carbohydrate-active enzymes and secondary metabolites.</title>
        <authorList>
            <person name="Sorensen T."/>
            <person name="Petersen C."/>
            <person name="Muurmann A.T."/>
            <person name="Christiansen J.V."/>
            <person name="Brundto M.L."/>
            <person name="Overgaard C.K."/>
            <person name="Boysen A.T."/>
            <person name="Wollenberg R.D."/>
            <person name="Larsen T.O."/>
            <person name="Sorensen J.L."/>
            <person name="Nielsen K.L."/>
            <person name="Sondergaard T.E."/>
        </authorList>
    </citation>
    <scope>NUCLEOTIDE SEQUENCE [LARGE SCALE GENOMIC DNA]</scope>
    <source>
        <strain evidence="8 9">AAU 773</strain>
    </source>
</reference>
<dbReference type="PANTHER" id="PTHR47582">
    <property type="entry name" value="P450, PUTATIVE (EUROFUNG)-RELATED"/>
    <property type="match status" value="1"/>
</dbReference>
<feature type="transmembrane region" description="Helical" evidence="7">
    <location>
        <begin position="7"/>
        <end position="26"/>
    </location>
</feature>
<dbReference type="PANTHER" id="PTHR47582:SF1">
    <property type="entry name" value="P450, PUTATIVE (EUROFUNG)-RELATED"/>
    <property type="match status" value="1"/>
</dbReference>
<evidence type="ECO:0000256" key="3">
    <source>
        <dbReference type="ARBA" id="ARBA00022723"/>
    </source>
</evidence>
<dbReference type="PROSITE" id="PS00086">
    <property type="entry name" value="CYTOCHROME_P450"/>
    <property type="match status" value="1"/>
</dbReference>
<dbReference type="PRINTS" id="PR00465">
    <property type="entry name" value="EP450IV"/>
</dbReference>
<keyword evidence="5 6" id="KW-0503">Monooxygenase</keyword>
<keyword evidence="6" id="KW-0349">Heme</keyword>
<keyword evidence="7" id="KW-0472">Membrane</keyword>
<gene>
    <name evidence="8" type="ORF">PGQ11_009278</name>
</gene>
<dbReference type="InterPro" id="IPR001128">
    <property type="entry name" value="Cyt_P450"/>
</dbReference>
<dbReference type="InterPro" id="IPR053007">
    <property type="entry name" value="CYP450_monoxygenase_sec-met"/>
</dbReference>
<keyword evidence="7" id="KW-1133">Transmembrane helix</keyword>
<evidence type="ECO:0000256" key="1">
    <source>
        <dbReference type="ARBA" id="ARBA00001971"/>
    </source>
</evidence>
<keyword evidence="7" id="KW-0812">Transmembrane</keyword>
<organism evidence="8 9">
    <name type="scientific">Apiospora arundinis</name>
    <dbReference type="NCBI Taxonomy" id="335852"/>
    <lineage>
        <taxon>Eukaryota</taxon>
        <taxon>Fungi</taxon>
        <taxon>Dikarya</taxon>
        <taxon>Ascomycota</taxon>
        <taxon>Pezizomycotina</taxon>
        <taxon>Sordariomycetes</taxon>
        <taxon>Xylariomycetidae</taxon>
        <taxon>Amphisphaeriales</taxon>
        <taxon>Apiosporaceae</taxon>
        <taxon>Apiospora</taxon>
    </lineage>
</organism>
<dbReference type="Proteomes" id="UP001390339">
    <property type="component" value="Unassembled WGS sequence"/>
</dbReference>
<comment type="cofactor">
    <cofactor evidence="1">
        <name>heme</name>
        <dbReference type="ChEBI" id="CHEBI:30413"/>
    </cofactor>
</comment>
<protein>
    <submittedName>
        <fullName evidence="8">Cytochrome P450</fullName>
    </submittedName>
</protein>
<evidence type="ECO:0000313" key="8">
    <source>
        <dbReference type="EMBL" id="KAK8863043.1"/>
    </source>
</evidence>
<dbReference type="Gene3D" id="1.10.630.10">
    <property type="entry name" value="Cytochrome P450"/>
    <property type="match status" value="1"/>
</dbReference>
<dbReference type="EMBL" id="JAPCWZ010000005">
    <property type="protein sequence ID" value="KAK8863043.1"/>
    <property type="molecule type" value="Genomic_DNA"/>
</dbReference>
<dbReference type="InterPro" id="IPR036396">
    <property type="entry name" value="Cyt_P450_sf"/>
</dbReference>
<keyword evidence="6" id="KW-0560">Oxidoreductase</keyword>
<keyword evidence="9" id="KW-1185">Reference proteome</keyword>